<dbReference type="PANTHER" id="PTHR33545:SF10">
    <property type="entry name" value="UPF0750 MEMBRANE PROTEIN YPJC"/>
    <property type="match status" value="1"/>
</dbReference>
<comment type="subcellular location">
    <subcellularLocation>
        <location evidence="1">Cell membrane</location>
        <topology evidence="1">Multi-pass membrane protein</topology>
    </subcellularLocation>
</comment>
<evidence type="ECO:0000256" key="5">
    <source>
        <dbReference type="ARBA" id="ARBA00023136"/>
    </source>
</evidence>
<evidence type="ECO:0000313" key="8">
    <source>
        <dbReference type="Proteomes" id="UP000282529"/>
    </source>
</evidence>
<accession>A0A3N9P8U0</accession>
<evidence type="ECO:0000256" key="2">
    <source>
        <dbReference type="ARBA" id="ARBA00022475"/>
    </source>
</evidence>
<keyword evidence="8" id="KW-1185">Reference proteome</keyword>
<feature type="transmembrane region" description="Helical" evidence="6">
    <location>
        <begin position="80"/>
        <end position="98"/>
    </location>
</feature>
<reference evidence="7 8" key="1">
    <citation type="submission" date="2018-11" db="EMBL/GenBank/DDBJ databases">
        <title>Genome sequence of strain 7197.</title>
        <authorList>
            <person name="Gao J."/>
            <person name="Sun J."/>
        </authorList>
    </citation>
    <scope>NUCLEOTIDE SEQUENCE [LARGE SCALE GENOMIC DNA]</scope>
    <source>
        <strain evidence="7 8">7197</strain>
    </source>
</reference>
<keyword evidence="2" id="KW-1003">Cell membrane</keyword>
<feature type="transmembrane region" description="Helical" evidence="6">
    <location>
        <begin position="51"/>
        <end position="73"/>
    </location>
</feature>
<dbReference type="InterPro" id="IPR051461">
    <property type="entry name" value="UPF0750_membrane"/>
</dbReference>
<dbReference type="EMBL" id="RQPI01000005">
    <property type="protein sequence ID" value="RQW11544.1"/>
    <property type="molecule type" value="Genomic_DNA"/>
</dbReference>
<feature type="transmembrane region" description="Helical" evidence="6">
    <location>
        <begin position="12"/>
        <end position="31"/>
    </location>
</feature>
<feature type="transmembrane region" description="Helical" evidence="6">
    <location>
        <begin position="152"/>
        <end position="174"/>
    </location>
</feature>
<evidence type="ECO:0000313" key="7">
    <source>
        <dbReference type="EMBL" id="RQW11544.1"/>
    </source>
</evidence>
<gene>
    <name evidence="7" type="ORF">EH198_11010</name>
</gene>
<keyword evidence="4 6" id="KW-1133">Transmembrane helix</keyword>
<proteinExistence type="predicted"/>
<evidence type="ECO:0000256" key="1">
    <source>
        <dbReference type="ARBA" id="ARBA00004651"/>
    </source>
</evidence>
<organism evidence="7 8">
    <name type="scientific">Paenibacillus rhizophilus</name>
    <dbReference type="NCBI Taxonomy" id="1850366"/>
    <lineage>
        <taxon>Bacteria</taxon>
        <taxon>Bacillati</taxon>
        <taxon>Bacillota</taxon>
        <taxon>Bacilli</taxon>
        <taxon>Bacillales</taxon>
        <taxon>Paenibacillaceae</taxon>
        <taxon>Paenibacillus</taxon>
    </lineage>
</organism>
<comment type="caution">
    <text evidence="7">The sequence shown here is derived from an EMBL/GenBank/DDBJ whole genome shotgun (WGS) entry which is preliminary data.</text>
</comment>
<sequence length="229" mass="24526">MRNQISGARLPLKLIVNLIGTFLLSFTYYHINYQNHLTEGGFVGLSLLGKYVLGLSPSITVLLLDLPVLLIALALKGKGFVCNTFISVGSFTVFYGLMERYSGMMLDFHGNLALAALLSGLLTGLGSGLVLRCGGASGGDDILSLLISEWKGIKVGTVFIMMDIAVLLLSLFYMPFRETMYTAMAVIVAGQVITFTTTLGKPKRGKKLRVQPGARGRQEAAAATVAGKL</sequence>
<dbReference type="InterPro" id="IPR003740">
    <property type="entry name" value="YitT"/>
</dbReference>
<name>A0A3N9P8U0_9BACL</name>
<dbReference type="GO" id="GO:0005886">
    <property type="term" value="C:plasma membrane"/>
    <property type="evidence" value="ECO:0007669"/>
    <property type="project" value="UniProtKB-SubCell"/>
</dbReference>
<dbReference type="Pfam" id="PF02588">
    <property type="entry name" value="YitT_membrane"/>
    <property type="match status" value="1"/>
</dbReference>
<keyword evidence="5 6" id="KW-0472">Membrane</keyword>
<protein>
    <submittedName>
        <fullName evidence="7">YitT family protein</fullName>
    </submittedName>
</protein>
<dbReference type="RefSeq" id="WP_124695593.1">
    <property type="nucleotide sequence ID" value="NZ_JBHUFE010000007.1"/>
</dbReference>
<feature type="transmembrane region" description="Helical" evidence="6">
    <location>
        <begin position="110"/>
        <end position="131"/>
    </location>
</feature>
<dbReference type="PANTHER" id="PTHR33545">
    <property type="entry name" value="UPF0750 MEMBRANE PROTEIN YITT-RELATED"/>
    <property type="match status" value="1"/>
</dbReference>
<dbReference type="AlphaFoldDB" id="A0A3N9P8U0"/>
<evidence type="ECO:0000256" key="3">
    <source>
        <dbReference type="ARBA" id="ARBA00022692"/>
    </source>
</evidence>
<evidence type="ECO:0000256" key="6">
    <source>
        <dbReference type="SAM" id="Phobius"/>
    </source>
</evidence>
<feature type="transmembrane region" description="Helical" evidence="6">
    <location>
        <begin position="180"/>
        <end position="199"/>
    </location>
</feature>
<dbReference type="Proteomes" id="UP000282529">
    <property type="component" value="Unassembled WGS sequence"/>
</dbReference>
<dbReference type="OrthoDB" id="2865957at2"/>
<evidence type="ECO:0000256" key="4">
    <source>
        <dbReference type="ARBA" id="ARBA00022989"/>
    </source>
</evidence>
<keyword evidence="3 6" id="KW-0812">Transmembrane</keyword>